<evidence type="ECO:0000313" key="4">
    <source>
        <dbReference type="Proteomes" id="UP001066276"/>
    </source>
</evidence>
<evidence type="ECO:0008006" key="5">
    <source>
        <dbReference type="Google" id="ProtNLM"/>
    </source>
</evidence>
<organism evidence="3 4">
    <name type="scientific">Pleurodeles waltl</name>
    <name type="common">Iberian ribbed newt</name>
    <dbReference type="NCBI Taxonomy" id="8319"/>
    <lineage>
        <taxon>Eukaryota</taxon>
        <taxon>Metazoa</taxon>
        <taxon>Chordata</taxon>
        <taxon>Craniata</taxon>
        <taxon>Vertebrata</taxon>
        <taxon>Euteleostomi</taxon>
        <taxon>Amphibia</taxon>
        <taxon>Batrachia</taxon>
        <taxon>Caudata</taxon>
        <taxon>Salamandroidea</taxon>
        <taxon>Salamandridae</taxon>
        <taxon>Pleurodelinae</taxon>
        <taxon>Pleurodeles</taxon>
    </lineage>
</organism>
<proteinExistence type="predicted"/>
<gene>
    <name evidence="3" type="ORF">NDU88_005755</name>
</gene>
<dbReference type="AlphaFoldDB" id="A0AAV7VM45"/>
<reference evidence="3" key="1">
    <citation type="journal article" date="2022" name="bioRxiv">
        <title>Sequencing and chromosome-scale assembly of the giantPleurodeles waltlgenome.</title>
        <authorList>
            <person name="Brown T."/>
            <person name="Elewa A."/>
            <person name="Iarovenko S."/>
            <person name="Subramanian E."/>
            <person name="Araus A.J."/>
            <person name="Petzold A."/>
            <person name="Susuki M."/>
            <person name="Suzuki K.-i.T."/>
            <person name="Hayashi T."/>
            <person name="Toyoda A."/>
            <person name="Oliveira C."/>
            <person name="Osipova E."/>
            <person name="Leigh N.D."/>
            <person name="Simon A."/>
            <person name="Yun M.H."/>
        </authorList>
    </citation>
    <scope>NUCLEOTIDE SEQUENCE</scope>
    <source>
        <strain evidence="3">20211129_DDA</strain>
        <tissue evidence="3">Liver</tissue>
    </source>
</reference>
<evidence type="ECO:0000256" key="1">
    <source>
        <dbReference type="SAM" id="MobiDB-lite"/>
    </source>
</evidence>
<name>A0AAV7VM45_PLEWA</name>
<evidence type="ECO:0000256" key="2">
    <source>
        <dbReference type="SAM" id="SignalP"/>
    </source>
</evidence>
<dbReference type="Proteomes" id="UP001066276">
    <property type="component" value="Chromosome 2_1"/>
</dbReference>
<dbReference type="EMBL" id="JANPWB010000003">
    <property type="protein sequence ID" value="KAJ1201951.1"/>
    <property type="molecule type" value="Genomic_DNA"/>
</dbReference>
<feature type="signal peptide" evidence="2">
    <location>
        <begin position="1"/>
        <end position="17"/>
    </location>
</feature>
<accession>A0AAV7VM45</accession>
<keyword evidence="2" id="KW-0732">Signal</keyword>
<evidence type="ECO:0000313" key="3">
    <source>
        <dbReference type="EMBL" id="KAJ1201951.1"/>
    </source>
</evidence>
<feature type="region of interest" description="Disordered" evidence="1">
    <location>
        <begin position="94"/>
        <end position="123"/>
    </location>
</feature>
<feature type="chain" id="PRO_5043956010" description="Secreted protein" evidence="2">
    <location>
        <begin position="18"/>
        <end position="123"/>
    </location>
</feature>
<keyword evidence="4" id="KW-1185">Reference proteome</keyword>
<comment type="caution">
    <text evidence="3">The sequence shown here is derived from an EMBL/GenBank/DDBJ whole genome shotgun (WGS) entry which is preliminary data.</text>
</comment>
<sequence length="123" mass="13002">MCLLSFTGWFRAAFVSALLFSASDLCGLFAAGDARRDVPAAQATLMLPGQEARSYAPAGIGGVGLCLCLTPPPSFSFRRLCDLTGPDGPLQCFGEGRRRRVAPSARHSRRSPTSGAISSHRDS</sequence>
<feature type="compositionally biased region" description="Basic residues" evidence="1">
    <location>
        <begin position="97"/>
        <end position="110"/>
    </location>
</feature>
<protein>
    <recommendedName>
        <fullName evidence="5">Secreted protein</fullName>
    </recommendedName>
</protein>